<keyword evidence="1" id="KW-1133">Transmembrane helix</keyword>
<dbReference type="EMBL" id="AZIT01000002">
    <property type="protein sequence ID" value="ETZ17956.1"/>
    <property type="molecule type" value="Genomic_DNA"/>
</dbReference>
<keyword evidence="1" id="KW-0472">Membrane</keyword>
<organism evidence="2 3">
    <name type="scientific">Borrelia duttonii CR2A</name>
    <dbReference type="NCBI Taxonomy" id="1432657"/>
    <lineage>
        <taxon>Bacteria</taxon>
        <taxon>Pseudomonadati</taxon>
        <taxon>Spirochaetota</taxon>
        <taxon>Spirochaetia</taxon>
        <taxon>Spirochaetales</taxon>
        <taxon>Borreliaceae</taxon>
        <taxon>Borrelia</taxon>
    </lineage>
</organism>
<protein>
    <submittedName>
        <fullName evidence="2">Uncharacterized protein</fullName>
    </submittedName>
</protein>
<name>W6TXS7_9SPIR</name>
<gene>
    <name evidence="2" type="ORF">BDCR2A_01151</name>
</gene>
<evidence type="ECO:0000256" key="1">
    <source>
        <dbReference type="SAM" id="Phobius"/>
    </source>
</evidence>
<dbReference type="Proteomes" id="UP000019148">
    <property type="component" value="Unassembled WGS sequence"/>
</dbReference>
<evidence type="ECO:0000313" key="3">
    <source>
        <dbReference type="Proteomes" id="UP000019148"/>
    </source>
</evidence>
<dbReference type="AlphaFoldDB" id="W6TXS7"/>
<comment type="caution">
    <text evidence="2">The sequence shown here is derived from an EMBL/GenBank/DDBJ whole genome shotgun (WGS) entry which is preliminary data.</text>
</comment>
<accession>W6TXS7</accession>
<reference evidence="2 3" key="1">
    <citation type="submission" date="2013-12" db="EMBL/GenBank/DDBJ databases">
        <title>Comparative genomics of relapsing fever spirochetes.</title>
        <authorList>
            <person name="Schwan T.G."/>
            <person name="Raffel S.J."/>
            <person name="Porcella S.F."/>
        </authorList>
    </citation>
    <scope>NUCLEOTIDE SEQUENCE [LARGE SCALE GENOMIC DNA]</scope>
    <source>
        <strain evidence="2 3">CR2A</strain>
    </source>
</reference>
<feature type="transmembrane region" description="Helical" evidence="1">
    <location>
        <begin position="26"/>
        <end position="50"/>
    </location>
</feature>
<keyword evidence="1" id="KW-0812">Transmembrane</keyword>
<proteinExistence type="predicted"/>
<sequence>MNNILSNINVCILIDLGEGGFFLKRMALMFSMCVMSLIFVILACDPMVFIKEMESRDRAYAILRDTVLTYKKRVISLFDDFQKLGYEFNIPFEKFIPVFSLPDSRNNVYAAFEYDVASLERLVKICEKFDITSDMMDADTKLIYDLLYLLKEIAEPIDEIINVHLRDEHLSRISTTRSASSISVITVALRDSITKERELVFKIKERILAIDPAGIKQVIVIQIRDILDDGNINANIRFIKEMARRISRSVR</sequence>
<dbReference type="PATRIC" id="fig|1432657.3.peg.1133"/>
<evidence type="ECO:0000313" key="2">
    <source>
        <dbReference type="EMBL" id="ETZ17956.1"/>
    </source>
</evidence>